<keyword evidence="1" id="KW-0732">Signal</keyword>
<dbReference type="RefSeq" id="WP_154185493.1">
    <property type="nucleotide sequence ID" value="NZ_CP035783.1"/>
</dbReference>
<proteinExistence type="predicted"/>
<organism evidence="2">
    <name type="scientific">Vibrio vulnificus</name>
    <dbReference type="NCBI Taxonomy" id="672"/>
    <lineage>
        <taxon>Bacteria</taxon>
        <taxon>Pseudomonadati</taxon>
        <taxon>Pseudomonadota</taxon>
        <taxon>Gammaproteobacteria</taxon>
        <taxon>Vibrionales</taxon>
        <taxon>Vibrionaceae</taxon>
        <taxon>Vibrio</taxon>
    </lineage>
</organism>
<feature type="signal peptide" evidence="1">
    <location>
        <begin position="1"/>
        <end position="19"/>
    </location>
</feature>
<sequence>MKKILLASALTLMGGNVMSNELAPEIFVNDGSASVNSIKDAAMNYAKFWNTGDEAYAREALAMDFIDKTPPEGRRAGIEGVLEASANFRKAVPDLHVTVEHLLITGEFTTIRYRFKGHFSGVMGEVKGANQTIDFPAVDIYQIQQGKIINNWHMEDYATFFAQAGIK</sequence>
<feature type="chain" id="PRO_5034163361" evidence="1">
    <location>
        <begin position="20"/>
        <end position="167"/>
    </location>
</feature>
<reference evidence="2" key="2">
    <citation type="submission" date="2019-01" db="EMBL/GenBank/DDBJ databases">
        <authorList>
            <consortium name="NCBI Pathogen Detection Project"/>
        </authorList>
    </citation>
    <scope>NUCLEOTIDE SEQUENCE</scope>
    <source>
        <strain evidence="2">BCW_3452</strain>
    </source>
</reference>
<evidence type="ECO:0000256" key="1">
    <source>
        <dbReference type="SAM" id="SignalP"/>
    </source>
</evidence>
<dbReference type="PANTHER" id="PTHR38436:SF1">
    <property type="entry name" value="ESTER CYCLASE"/>
    <property type="match status" value="1"/>
</dbReference>
<dbReference type="SUPFAM" id="SSF54427">
    <property type="entry name" value="NTF2-like"/>
    <property type="match status" value="1"/>
</dbReference>
<dbReference type="Pfam" id="PF07366">
    <property type="entry name" value="SnoaL"/>
    <property type="match status" value="1"/>
</dbReference>
<comment type="caution">
    <text evidence="2">The sequence shown here is derived from an EMBL/GenBank/DDBJ whole genome shotgun (WGS) entry which is preliminary data.</text>
</comment>
<dbReference type="AlphaFoldDB" id="A0A8H9N0C9"/>
<accession>A0A8H9N0C9</accession>
<name>A0A8H9N0C9_VIBVL</name>
<dbReference type="GO" id="GO:0030638">
    <property type="term" value="P:polyketide metabolic process"/>
    <property type="evidence" value="ECO:0007669"/>
    <property type="project" value="InterPro"/>
</dbReference>
<dbReference type="PANTHER" id="PTHR38436">
    <property type="entry name" value="POLYKETIDE CYCLASE SNOAL-LIKE DOMAIN"/>
    <property type="match status" value="1"/>
</dbReference>
<dbReference type="Proteomes" id="UP000863257">
    <property type="component" value="Unassembled WGS sequence"/>
</dbReference>
<dbReference type="InterPro" id="IPR032710">
    <property type="entry name" value="NTF2-like_dom_sf"/>
</dbReference>
<gene>
    <name evidence="2" type="ORF">I7730_11785</name>
</gene>
<reference evidence="2" key="1">
    <citation type="journal article" date="2018" name="Genome Biol.">
        <title>SKESA: strategic k-mer extension for scrupulous assemblies.</title>
        <authorList>
            <person name="Souvorov A."/>
            <person name="Agarwala R."/>
            <person name="Lipman D.J."/>
        </authorList>
    </citation>
    <scope>NUCLEOTIDE SEQUENCE</scope>
    <source>
        <strain evidence="2">BCW_3452</strain>
    </source>
</reference>
<evidence type="ECO:0000313" key="2">
    <source>
        <dbReference type="EMBL" id="HAS8540467.1"/>
    </source>
</evidence>
<protein>
    <submittedName>
        <fullName evidence="2">Ester cyclase</fullName>
    </submittedName>
</protein>
<dbReference type="EMBL" id="DACRBY010000013">
    <property type="protein sequence ID" value="HAS8540467.1"/>
    <property type="molecule type" value="Genomic_DNA"/>
</dbReference>
<dbReference type="InterPro" id="IPR009959">
    <property type="entry name" value="Cyclase_SnoaL-like"/>
</dbReference>
<dbReference type="Gene3D" id="3.10.450.50">
    <property type="match status" value="1"/>
</dbReference>